<accession>A0ABQ8PZH5</accession>
<sequence length="243" mass="26969">MQAAHSLAITVQYKTHQLKNYLFRYSHPFRTRSLLCLLSDLRFGIYLRYASCLSLFSMQKLDLSLLMMTSLKRGPTLTVLRAAASLGITPGNPAGKRFPFSKDIKDVDVKLWRSKSTFEQWLSPNEPLTKSEKAWLCVGPDCFGLSAVSTAVMQKVSGDLTEHLKESTTIGTMSFKSFVVKAAILTPVASGDNNIPGKDLGQLKSLLEQLEEANEECTGVKIFTGHAKFEAYYKKMKELGNSG</sequence>
<organism evidence="1 2">
    <name type="scientific">Lentinula boryana</name>
    <dbReference type="NCBI Taxonomy" id="40481"/>
    <lineage>
        <taxon>Eukaryota</taxon>
        <taxon>Fungi</taxon>
        <taxon>Dikarya</taxon>
        <taxon>Basidiomycota</taxon>
        <taxon>Agaricomycotina</taxon>
        <taxon>Agaricomycetes</taxon>
        <taxon>Agaricomycetidae</taxon>
        <taxon>Agaricales</taxon>
        <taxon>Marasmiineae</taxon>
        <taxon>Omphalotaceae</taxon>
        <taxon>Lentinula</taxon>
    </lineage>
</organism>
<dbReference type="EMBL" id="MU790934">
    <property type="protein sequence ID" value="KAJ3991888.1"/>
    <property type="molecule type" value="Genomic_DNA"/>
</dbReference>
<evidence type="ECO:0000313" key="2">
    <source>
        <dbReference type="Proteomes" id="UP001163828"/>
    </source>
</evidence>
<comment type="caution">
    <text evidence="1">The sequence shown here is derived from an EMBL/GenBank/DDBJ whole genome shotgun (WGS) entry which is preliminary data.</text>
</comment>
<proteinExistence type="predicted"/>
<evidence type="ECO:0000313" key="1">
    <source>
        <dbReference type="EMBL" id="KAJ3991888.1"/>
    </source>
</evidence>
<protein>
    <submittedName>
        <fullName evidence="1">Uncharacterized protein</fullName>
    </submittedName>
</protein>
<dbReference type="Proteomes" id="UP001163828">
    <property type="component" value="Unassembled WGS sequence"/>
</dbReference>
<keyword evidence="2" id="KW-1185">Reference proteome</keyword>
<reference evidence="1" key="1">
    <citation type="submission" date="2022-08" db="EMBL/GenBank/DDBJ databases">
        <authorList>
            <consortium name="DOE Joint Genome Institute"/>
            <person name="Min B."/>
            <person name="Riley R."/>
            <person name="Sierra-Patev S."/>
            <person name="Naranjo-Ortiz M."/>
            <person name="Looney B."/>
            <person name="Konkel Z."/>
            <person name="Slot J.C."/>
            <person name="Sakamoto Y."/>
            <person name="Steenwyk J.L."/>
            <person name="Rokas A."/>
            <person name="Carro J."/>
            <person name="Camarero S."/>
            <person name="Ferreira P."/>
            <person name="Molpeceres G."/>
            <person name="Ruiz-Duenas F.J."/>
            <person name="Serrano A."/>
            <person name="Henrissat B."/>
            <person name="Drula E."/>
            <person name="Hughes K.W."/>
            <person name="Mata J.L."/>
            <person name="Ishikawa N.K."/>
            <person name="Vargas-Isla R."/>
            <person name="Ushijima S."/>
            <person name="Smith C.A."/>
            <person name="Ahrendt S."/>
            <person name="Andreopoulos W."/>
            <person name="He G."/>
            <person name="Labutti K."/>
            <person name="Lipzen A."/>
            <person name="Ng V."/>
            <person name="Sandor L."/>
            <person name="Barry K."/>
            <person name="Martinez A.T."/>
            <person name="Xiao Y."/>
            <person name="Gibbons J.G."/>
            <person name="Terashima K."/>
            <person name="Hibbett D.S."/>
            <person name="Grigoriev I.V."/>
        </authorList>
    </citation>
    <scope>NUCLEOTIDE SEQUENCE</scope>
    <source>
        <strain evidence="1">TFB10827</strain>
    </source>
</reference>
<gene>
    <name evidence="1" type="ORF">F5050DRAFT_1062205</name>
</gene>
<name>A0ABQ8PZH5_9AGAR</name>